<sequence>MSESGSVRSSLRQRPRVRYDTLGSFEGVDLGDDEAELRRLRPMSSSDEDDRGAEDENRLDGSAMKRKSKGKGKETASKKGRGGSSAGKSRMGRSREASESEFELDEDADDGAHEDDLDPDAVDEDSGGEGFDDYDDDDIVDFGDRKSAKKNAKKGGPSGSGKGMARAKENDSDADALFASQYSVKSKLGKNAKKDSSALNVNQFGGAIAKAFKQGNWRVLVENTLPLHPTGQTFLRAPPDLSKFSDVWVVDTEENPKGRGLSDEEGVGMLHGHWTKVPLEMPYTWWTGQGWWPDCYYAYEGEGNGDGRRAGHGEGRRKRRKIDWKTEKGEDYWKQKVDVTLDLDQVGRYELASLHHLTIAEAQEYIPIREHNPEPTLIIGLRTEEDEGAEQDPPEAYKFQALQAMQFRGGSMRQCQVFDAGQYVSGMDWCPMSEEDSAKRGFRQYLAVSTMTPAPVDDLSHPTNKPRGCIQIWSLTPKSVEERELAKAQMPPEALEEYQEGYDADMVCEMVICVEGAEVRELKWLPFSCCDQVNQEPDGNTSVPKIGIISALLCSGELAFYAIPDPEVIRTTKPTEPTNYLPFTSFIRLEPLLLLQLDDSVGLSFDWASADRVAIGYHNGVIGIWDDVTSLLRQSSIDNPPKSDTPPLHFIHAHPSAVTTLTWMRFPVSDTEGNLLLDQPPPYLLSGGVDPTIILHDLRDRSAEVVIDKYIRFTSATAWCPAIDFPITQDSEHILQFMRLRQISSYSMHRLFAQQGPFKSIACSDYHGMVAGGGVDGCVTWINAMRAATRARKARVAQQVLFRLDYSRVSGLYRMIDGFAPEVRHTALIPNHAARIYSQAADAPEPKKKLTAEDWRTVSAGFPVDVHITRTVWQNNGGLGRAGILASGSGSGICRIDFLKGYLYRGYQHSLPEDLGLVAREPPPRGEGNDQDVTMQSAGERDQEDEDDAGADDAAGSQGDDEDMS</sequence>
<dbReference type="EMBL" id="JASBWV010000042">
    <property type="protein sequence ID" value="KAJ9115740.1"/>
    <property type="molecule type" value="Genomic_DNA"/>
</dbReference>
<evidence type="ECO:0000313" key="1">
    <source>
        <dbReference type="EMBL" id="KAJ9115740.1"/>
    </source>
</evidence>
<accession>A0ACC2WX71</accession>
<dbReference type="Proteomes" id="UP001234202">
    <property type="component" value="Unassembled WGS sequence"/>
</dbReference>
<keyword evidence="2" id="KW-1185">Reference proteome</keyword>
<comment type="caution">
    <text evidence="1">The sequence shown here is derived from an EMBL/GenBank/DDBJ whole genome shotgun (WGS) entry which is preliminary data.</text>
</comment>
<proteinExistence type="predicted"/>
<organism evidence="1 2">
    <name type="scientific">Naganishia onofrii</name>
    <dbReference type="NCBI Taxonomy" id="1851511"/>
    <lineage>
        <taxon>Eukaryota</taxon>
        <taxon>Fungi</taxon>
        <taxon>Dikarya</taxon>
        <taxon>Basidiomycota</taxon>
        <taxon>Agaricomycotina</taxon>
        <taxon>Tremellomycetes</taxon>
        <taxon>Filobasidiales</taxon>
        <taxon>Filobasidiaceae</taxon>
        <taxon>Naganishia</taxon>
    </lineage>
</organism>
<reference evidence="1" key="1">
    <citation type="submission" date="2023-04" db="EMBL/GenBank/DDBJ databases">
        <title>Draft Genome sequencing of Naganishia species isolated from polar environments using Oxford Nanopore Technology.</title>
        <authorList>
            <person name="Leo P."/>
            <person name="Venkateswaran K."/>
        </authorList>
    </citation>
    <scope>NUCLEOTIDE SEQUENCE</scope>
    <source>
        <strain evidence="1">DBVPG 5303</strain>
    </source>
</reference>
<name>A0ACC2WX71_9TREE</name>
<protein>
    <submittedName>
        <fullName evidence="1">Uncharacterized protein</fullName>
    </submittedName>
</protein>
<evidence type="ECO:0000313" key="2">
    <source>
        <dbReference type="Proteomes" id="UP001234202"/>
    </source>
</evidence>
<gene>
    <name evidence="1" type="ORF">QFC24_006923</name>
</gene>